<dbReference type="PANTHER" id="PTHR34978:SF3">
    <property type="entry name" value="SLR0241 PROTEIN"/>
    <property type="match status" value="1"/>
</dbReference>
<keyword evidence="1" id="KW-1133">Transmembrane helix</keyword>
<proteinExistence type="predicted"/>
<dbReference type="PANTHER" id="PTHR34978">
    <property type="entry name" value="POSSIBLE SENSOR-TRANSDUCER PROTEIN BLAR"/>
    <property type="match status" value="1"/>
</dbReference>
<dbReference type="EMBL" id="QXIY01000030">
    <property type="protein sequence ID" value="RIE16519.1"/>
    <property type="molecule type" value="Genomic_DNA"/>
</dbReference>
<keyword evidence="4" id="KW-1185">Reference proteome</keyword>
<dbReference type="OrthoDB" id="9762883at2"/>
<feature type="non-terminal residue" evidence="3">
    <location>
        <position position="1"/>
    </location>
</feature>
<evidence type="ECO:0000259" key="2">
    <source>
        <dbReference type="Pfam" id="PF05569"/>
    </source>
</evidence>
<feature type="domain" description="Peptidase M56" evidence="2">
    <location>
        <begin position="2"/>
        <end position="93"/>
    </location>
</feature>
<accession>A0A398DR63</accession>
<evidence type="ECO:0000256" key="1">
    <source>
        <dbReference type="SAM" id="Phobius"/>
    </source>
</evidence>
<evidence type="ECO:0000313" key="4">
    <source>
        <dbReference type="Proteomes" id="UP000266113"/>
    </source>
</evidence>
<organism evidence="3 4">
    <name type="scientific">Candidatus Cryosericum septentrionale</name>
    <dbReference type="NCBI Taxonomy" id="2290913"/>
    <lineage>
        <taxon>Bacteria</taxon>
        <taxon>Pseudomonadati</taxon>
        <taxon>Caldisericota/Cryosericota group</taxon>
        <taxon>Candidatus Cryosericota</taxon>
        <taxon>Candidatus Cryosericia</taxon>
        <taxon>Candidatus Cryosericales</taxon>
        <taxon>Candidatus Cryosericaceae</taxon>
        <taxon>Candidatus Cryosericum</taxon>
    </lineage>
</organism>
<name>A0A398DR63_9BACT</name>
<keyword evidence="1" id="KW-0472">Membrane</keyword>
<dbReference type="InterPro" id="IPR008756">
    <property type="entry name" value="Peptidase_M56"/>
</dbReference>
<gene>
    <name evidence="3" type="ORF">SMC1_07155</name>
</gene>
<evidence type="ECO:0000313" key="3">
    <source>
        <dbReference type="EMBL" id="RIE16519.1"/>
    </source>
</evidence>
<dbReference type="Proteomes" id="UP000266113">
    <property type="component" value="Unassembled WGS sequence"/>
</dbReference>
<dbReference type="InterPro" id="IPR052173">
    <property type="entry name" value="Beta-lactam_resp_regulator"/>
</dbReference>
<comment type="caution">
    <text evidence="3">The sequence shown here is derived from an EMBL/GenBank/DDBJ whole genome shotgun (WGS) entry which is preliminary data.</text>
</comment>
<feature type="non-terminal residue" evidence="3">
    <location>
        <position position="99"/>
    </location>
</feature>
<reference evidence="3 4" key="1">
    <citation type="submission" date="2018-09" db="EMBL/GenBank/DDBJ databases">
        <title>Discovery and Ecogenomic Context for Candidatus Cryosericales, a Global Caldiserica Order Active in Thawing Permafrost.</title>
        <authorList>
            <person name="Martinez M.A."/>
            <person name="Woodcroft B.J."/>
            <person name="Ignacio Espinoza J.C."/>
            <person name="Zayed A."/>
            <person name="Singleton C.M."/>
            <person name="Boyd J."/>
            <person name="Li Y.-F."/>
            <person name="Purvine S."/>
            <person name="Maughan H."/>
            <person name="Hodgkins S.B."/>
            <person name="Anderson D."/>
            <person name="Sederholm M."/>
            <person name="Temperton B."/>
            <person name="Saleska S.R."/>
            <person name="Tyson G.W."/>
            <person name="Rich V.I."/>
        </authorList>
    </citation>
    <scope>NUCLEOTIDE SEQUENCE [LARGE SCALE GENOMIC DNA]</scope>
    <source>
        <strain evidence="3 4">SMC1</strain>
    </source>
</reference>
<protein>
    <submittedName>
        <fullName evidence="3">Peptidase M56</fullName>
    </submittedName>
</protein>
<keyword evidence="1" id="KW-0812">Transmembrane</keyword>
<sequence length="99" mass="11288">HPVLLLPDTDHSDTGLHMILKHELVHYKRGDIWYKLLMICANAVHWFNPLVYLVVTASNQDLEMSSDSAVIQNADAVFRKRYSEAILAAVRKGKMRQTA</sequence>
<dbReference type="AlphaFoldDB" id="A0A398DR63"/>
<dbReference type="CDD" id="cd07341">
    <property type="entry name" value="M56_BlaR1_MecR1_like"/>
    <property type="match status" value="1"/>
</dbReference>
<feature type="transmembrane region" description="Helical" evidence="1">
    <location>
        <begin position="32"/>
        <end position="55"/>
    </location>
</feature>
<dbReference type="Pfam" id="PF05569">
    <property type="entry name" value="Peptidase_M56"/>
    <property type="match status" value="1"/>
</dbReference>